<evidence type="ECO:0000256" key="3">
    <source>
        <dbReference type="ARBA" id="ARBA00021622"/>
    </source>
</evidence>
<dbReference type="SUPFAM" id="SSF160544">
    <property type="entry name" value="EscU C-terminal domain-like"/>
    <property type="match status" value="1"/>
</dbReference>
<dbReference type="Proteomes" id="UP000451565">
    <property type="component" value="Unassembled WGS sequence"/>
</dbReference>
<dbReference type="NCBIfam" id="TIGR00328">
    <property type="entry name" value="flhB"/>
    <property type="match status" value="1"/>
</dbReference>
<comment type="similarity">
    <text evidence="2 13">Belongs to the type III secretion exporter family.</text>
</comment>
<keyword evidence="15" id="KW-0282">Flagellum</keyword>
<evidence type="ECO:0000256" key="9">
    <source>
        <dbReference type="ARBA" id="ARBA00022989"/>
    </source>
</evidence>
<keyword evidence="11 13" id="KW-1006">Bacterial flagellum protein export</keyword>
<dbReference type="Gene3D" id="3.40.1690.10">
    <property type="entry name" value="secretion proteins EscU"/>
    <property type="match status" value="1"/>
</dbReference>
<evidence type="ECO:0000256" key="1">
    <source>
        <dbReference type="ARBA" id="ARBA00004651"/>
    </source>
</evidence>
<keyword evidence="9 13" id="KW-1133">Transmembrane helix</keyword>
<dbReference type="RefSeq" id="WP_153233046.1">
    <property type="nucleotide sequence ID" value="NZ_WINI01000001.1"/>
</dbReference>
<feature type="compositionally biased region" description="Basic and acidic residues" evidence="14">
    <location>
        <begin position="7"/>
        <end position="23"/>
    </location>
</feature>
<feature type="region of interest" description="Disordered" evidence="14">
    <location>
        <begin position="1"/>
        <end position="23"/>
    </location>
</feature>
<feature type="transmembrane region" description="Helical" evidence="13">
    <location>
        <begin position="36"/>
        <end position="57"/>
    </location>
</feature>
<reference evidence="15 16" key="1">
    <citation type="submission" date="2019-10" db="EMBL/GenBank/DDBJ databases">
        <title>Glaciimonas soli sp. nov., a psychrophilic bacterium isolated from the forest soil of a high elevation mountain in Taiwan.</title>
        <authorList>
            <person name="Wang L.-T."/>
            <person name="Shieh W.Y."/>
        </authorList>
    </citation>
    <scope>NUCLEOTIDE SEQUENCE [LARGE SCALE GENOMIC DNA]</scope>
    <source>
        <strain evidence="15 16">GS1</strain>
    </source>
</reference>
<dbReference type="AlphaFoldDB" id="A0A843YPJ7"/>
<feature type="transmembrane region" description="Helical" evidence="13">
    <location>
        <begin position="78"/>
        <end position="97"/>
    </location>
</feature>
<evidence type="ECO:0000313" key="15">
    <source>
        <dbReference type="EMBL" id="MQQ99472.1"/>
    </source>
</evidence>
<keyword evidence="16" id="KW-1185">Reference proteome</keyword>
<keyword evidence="4 13" id="KW-0813">Transport</keyword>
<gene>
    <name evidence="13 15" type="primary">flhB</name>
    <name evidence="15" type="ORF">GEV47_02075</name>
</gene>
<accession>A0A843YPJ7</accession>
<dbReference type="FunFam" id="3.40.1690.10:FF:000001">
    <property type="entry name" value="Flagellar biosynthetic protein FlhB"/>
    <property type="match status" value="1"/>
</dbReference>
<evidence type="ECO:0000256" key="10">
    <source>
        <dbReference type="ARBA" id="ARBA00023136"/>
    </source>
</evidence>
<keyword evidence="15" id="KW-0969">Cilium</keyword>
<keyword evidence="6 13" id="KW-0812">Transmembrane</keyword>
<dbReference type="InterPro" id="IPR006135">
    <property type="entry name" value="T3SS_substrate_exporter"/>
</dbReference>
<comment type="function">
    <text evidence="12 13">Required for formation of the rod structure in the basal body of the flagellar apparatus. Together with FliI and FliH, may constitute the export apparatus of flagellin.</text>
</comment>
<keyword evidence="5 13" id="KW-1003">Cell membrane</keyword>
<dbReference type="PANTHER" id="PTHR30531:SF12">
    <property type="entry name" value="FLAGELLAR BIOSYNTHETIC PROTEIN FLHB"/>
    <property type="match status" value="1"/>
</dbReference>
<protein>
    <recommendedName>
        <fullName evidence="3 13">Flagellar biosynthetic protein FlhB</fullName>
    </recommendedName>
</protein>
<dbReference type="EMBL" id="WINI01000001">
    <property type="protein sequence ID" value="MQQ99472.1"/>
    <property type="molecule type" value="Genomic_DNA"/>
</dbReference>
<feature type="transmembrane region" description="Helical" evidence="13">
    <location>
        <begin position="185"/>
        <end position="211"/>
    </location>
</feature>
<evidence type="ECO:0000313" key="16">
    <source>
        <dbReference type="Proteomes" id="UP000451565"/>
    </source>
</evidence>
<evidence type="ECO:0000256" key="5">
    <source>
        <dbReference type="ARBA" id="ARBA00022475"/>
    </source>
</evidence>
<sequence length="429" mass="47080">MSDDSDVEKTEPASPQRLEKARKEGQVVRSRELSTFILLITGVAGLWIFASSMSEHLSRAMMASMQFERASAFDTSHMLTRVGMVWIEALVAILPLLGMLALAAIAAPMLLGGWLFSIDALAPKFSKMNPINGIGRIFSVQSLTELIKAILKSLLVGGIAYLVISSNIDSIMALLSEPVHSALPYMMRLVATCCALIVFSLLLVAAIDVPYQLWSFHKKLRMSLQDVKQEYKDSEGDPHLKSKIRRQQQRMASQRMMSEVATADVVVTNPTHYAVALKYMDKEMSAPRVVAKGTDLIAQRIRELALDNKVPILEAPPLSRALYKHTKLGNEIPADLYTAVAEVLAWVYQLKRWKDGHTKGVAPLTPTQLAVPPELDPHSTQAKAAVNENIESDENEMMQDEVTLSTVRNQVDATVKPKAGATDSSGSGA</sequence>
<evidence type="ECO:0000256" key="11">
    <source>
        <dbReference type="ARBA" id="ARBA00023225"/>
    </source>
</evidence>
<organism evidence="15 16">
    <name type="scientific">Glaciimonas soli</name>
    <dbReference type="NCBI Taxonomy" id="2590999"/>
    <lineage>
        <taxon>Bacteria</taxon>
        <taxon>Pseudomonadati</taxon>
        <taxon>Pseudomonadota</taxon>
        <taxon>Betaproteobacteria</taxon>
        <taxon>Burkholderiales</taxon>
        <taxon>Oxalobacteraceae</taxon>
        <taxon>Glaciimonas</taxon>
    </lineage>
</organism>
<dbReference type="GO" id="GO:0009306">
    <property type="term" value="P:protein secretion"/>
    <property type="evidence" value="ECO:0007669"/>
    <property type="project" value="InterPro"/>
</dbReference>
<evidence type="ECO:0000256" key="7">
    <source>
        <dbReference type="ARBA" id="ARBA00022795"/>
    </source>
</evidence>
<evidence type="ECO:0000256" key="14">
    <source>
        <dbReference type="SAM" id="MobiDB-lite"/>
    </source>
</evidence>
<comment type="subcellular location">
    <subcellularLocation>
        <location evidence="1">Cell membrane</location>
        <topology evidence="1">Multi-pass membrane protein</topology>
    </subcellularLocation>
</comment>
<evidence type="ECO:0000256" key="2">
    <source>
        <dbReference type="ARBA" id="ARBA00010690"/>
    </source>
</evidence>
<dbReference type="PANTHER" id="PTHR30531">
    <property type="entry name" value="FLAGELLAR BIOSYNTHETIC PROTEIN FLHB"/>
    <property type="match status" value="1"/>
</dbReference>
<evidence type="ECO:0000256" key="6">
    <source>
        <dbReference type="ARBA" id="ARBA00022692"/>
    </source>
</evidence>
<evidence type="ECO:0000256" key="12">
    <source>
        <dbReference type="ARBA" id="ARBA00025078"/>
    </source>
</evidence>
<dbReference type="OrthoDB" id="9807950at2"/>
<dbReference type="InterPro" id="IPR006136">
    <property type="entry name" value="FlhB"/>
</dbReference>
<dbReference type="Pfam" id="PF01312">
    <property type="entry name" value="Bac_export_2"/>
    <property type="match status" value="1"/>
</dbReference>
<comment type="caution">
    <text evidence="15">The sequence shown here is derived from an EMBL/GenBank/DDBJ whole genome shotgun (WGS) entry which is preliminary data.</text>
</comment>
<dbReference type="PRINTS" id="PR00950">
    <property type="entry name" value="TYPE3IMSPROT"/>
</dbReference>
<dbReference type="Gene3D" id="6.10.250.2080">
    <property type="match status" value="1"/>
</dbReference>
<dbReference type="GO" id="GO:0044780">
    <property type="term" value="P:bacterial-type flagellum assembly"/>
    <property type="evidence" value="ECO:0007669"/>
    <property type="project" value="InterPro"/>
</dbReference>
<dbReference type="GO" id="GO:0005886">
    <property type="term" value="C:plasma membrane"/>
    <property type="evidence" value="ECO:0007669"/>
    <property type="project" value="UniProtKB-SubCell"/>
</dbReference>
<name>A0A843YPJ7_9BURK</name>
<evidence type="ECO:0000256" key="4">
    <source>
        <dbReference type="ARBA" id="ARBA00022448"/>
    </source>
</evidence>
<keyword evidence="7 13" id="KW-1005">Bacterial flagellum biogenesis</keyword>
<keyword evidence="8 13" id="KW-0653">Protein transport</keyword>
<evidence type="ECO:0000256" key="13">
    <source>
        <dbReference type="RuleBase" id="RU364091"/>
    </source>
</evidence>
<keyword evidence="15" id="KW-0966">Cell projection</keyword>
<keyword evidence="10 13" id="KW-0472">Membrane</keyword>
<proteinExistence type="inferred from homology"/>
<feature type="transmembrane region" description="Helical" evidence="13">
    <location>
        <begin position="143"/>
        <end position="165"/>
    </location>
</feature>
<dbReference type="InterPro" id="IPR029025">
    <property type="entry name" value="T3SS_substrate_exporter_C"/>
</dbReference>
<evidence type="ECO:0000256" key="8">
    <source>
        <dbReference type="ARBA" id="ARBA00022927"/>
    </source>
</evidence>